<dbReference type="Pfam" id="PF21666">
    <property type="entry name" value="DUF4246_N"/>
    <property type="match status" value="1"/>
</dbReference>
<evidence type="ECO:0000259" key="3">
    <source>
        <dbReference type="Pfam" id="PF21666"/>
    </source>
</evidence>
<name>A0A7D8YY47_9HELO</name>
<accession>A0A7D8YY47</accession>
<dbReference type="EMBL" id="QGMG01000370">
    <property type="protein sequence ID" value="TVY54146.1"/>
    <property type="molecule type" value="Genomic_DNA"/>
</dbReference>
<gene>
    <name evidence="4" type="ORF">LCER1_G006505</name>
</gene>
<dbReference type="InterPro" id="IPR049192">
    <property type="entry name" value="DUF4246_C"/>
</dbReference>
<proteinExistence type="predicted"/>
<sequence length="699" mass="79522">MPKYPGLGRPLRHFIQGNYDTYPMGAHGNCYGGDSALLPVREIAMMIIMDRLMDKPDWHKKVFDNEIIAKWRKEALEYPDDSLWRQATGGKVKNRVASRYPSHGDVDGASSDIMPLSGIMSIEAFDYCVQELQSKARYFEKTGLIPTLDACASVVKSDELVSSELQADLRNAFDKLQADQKTSPDWHPNSNDMVQDLLHPSMYPLVYGRTKGFSEEVVGVNDAIDKWAGKGKVIKKADKKSNPDDEYRYAIGSGNLPPGFWSDTYQWLPSNVAFQGDGSVKFTSYINNLHPNKHPDIYLTIEKLIERALPAWDQCLAREIDYEEKIGAGRTSSRFSRPAEPEARRVSNPYQAQRWLLELLMSSVNREEKPNPSDSQASVDLGEESDEPDESDDEYDSKEDRIWHETRRPVQLQPDPFEDSADFYQPCEDVRLSEKFKKEGLQIIVKMASIELTPEKPDFPVGGWHVEGQMNERICATALYYLDSENITPSKLSFRMQTSHYMNDKYDVGQDSYHWMEQVYGTGLGSGSSPCLQNYGDVETKEGRMLAFPNVFQHRVSPFSLADPTKPGHRRFIALWLVDPNVRIISTANVPPQQLDWWAESIFSKSTDGGAEAMSKLPVELAQLLQQKGVPIESSSNEEGKLPPELDEMLREQFEGEGSLLMGEVEAKEHREKLMQARSHFHFEADEQWHNTTYNFCEH</sequence>
<dbReference type="InterPro" id="IPR025340">
    <property type="entry name" value="DUF4246"/>
</dbReference>
<evidence type="ECO:0000259" key="2">
    <source>
        <dbReference type="Pfam" id="PF14033"/>
    </source>
</evidence>
<feature type="compositionally biased region" description="Basic and acidic residues" evidence="1">
    <location>
        <begin position="398"/>
        <end position="408"/>
    </location>
</feature>
<dbReference type="OrthoDB" id="415532at2759"/>
<keyword evidence="5" id="KW-1185">Reference proteome</keyword>
<reference evidence="4 5" key="1">
    <citation type="submission" date="2018-05" db="EMBL/GenBank/DDBJ databases">
        <title>Whole genome sequencing for identification of molecular markers to develop diagnostic detection tools for the regulated plant pathogen Lachnellula willkommii.</title>
        <authorList>
            <person name="Giroux E."/>
            <person name="Bilodeau G."/>
        </authorList>
    </citation>
    <scope>NUCLEOTIDE SEQUENCE [LARGE SCALE GENOMIC DNA]</scope>
    <source>
        <strain evidence="4 5">CBS 625.97</strain>
    </source>
</reference>
<evidence type="ECO:0000313" key="4">
    <source>
        <dbReference type="EMBL" id="TVY54146.1"/>
    </source>
</evidence>
<feature type="domain" description="DUF4246" evidence="2">
    <location>
        <begin position="123"/>
        <end position="600"/>
    </location>
</feature>
<feature type="domain" description="DUF4246" evidence="3">
    <location>
        <begin position="4"/>
        <end position="74"/>
    </location>
</feature>
<dbReference type="Pfam" id="PF14033">
    <property type="entry name" value="DUF4246"/>
    <property type="match status" value="1"/>
</dbReference>
<comment type="caution">
    <text evidence="4">The sequence shown here is derived from an EMBL/GenBank/DDBJ whole genome shotgun (WGS) entry which is preliminary data.</text>
</comment>
<protein>
    <submittedName>
        <fullName evidence="4">Uncharacterized protein</fullName>
    </submittedName>
</protein>
<dbReference type="InterPro" id="IPR049207">
    <property type="entry name" value="DUF4246_N"/>
</dbReference>
<dbReference type="Proteomes" id="UP000481288">
    <property type="component" value="Unassembled WGS sequence"/>
</dbReference>
<evidence type="ECO:0000313" key="5">
    <source>
        <dbReference type="Proteomes" id="UP000481288"/>
    </source>
</evidence>
<feature type="region of interest" description="Disordered" evidence="1">
    <location>
        <begin position="366"/>
        <end position="418"/>
    </location>
</feature>
<feature type="compositionally biased region" description="Acidic residues" evidence="1">
    <location>
        <begin position="381"/>
        <end position="397"/>
    </location>
</feature>
<dbReference type="AlphaFoldDB" id="A0A7D8YY47"/>
<dbReference type="PANTHER" id="PTHR33119:SF1">
    <property type="entry name" value="FE2OG DIOXYGENASE DOMAIN-CONTAINING PROTEIN"/>
    <property type="match status" value="1"/>
</dbReference>
<evidence type="ECO:0000256" key="1">
    <source>
        <dbReference type="SAM" id="MobiDB-lite"/>
    </source>
</evidence>
<dbReference type="PANTHER" id="PTHR33119">
    <property type="entry name" value="IFI3P"/>
    <property type="match status" value="1"/>
</dbReference>
<organism evidence="4 5">
    <name type="scientific">Lachnellula cervina</name>
    <dbReference type="NCBI Taxonomy" id="1316786"/>
    <lineage>
        <taxon>Eukaryota</taxon>
        <taxon>Fungi</taxon>
        <taxon>Dikarya</taxon>
        <taxon>Ascomycota</taxon>
        <taxon>Pezizomycotina</taxon>
        <taxon>Leotiomycetes</taxon>
        <taxon>Helotiales</taxon>
        <taxon>Lachnaceae</taxon>
        <taxon>Lachnellula</taxon>
    </lineage>
</organism>